<dbReference type="EMBL" id="KK107262">
    <property type="protein sequence ID" value="EZA53909.1"/>
    <property type="molecule type" value="Genomic_DNA"/>
</dbReference>
<dbReference type="STRING" id="2015173.A0A026WFV3"/>
<evidence type="ECO:0000256" key="1">
    <source>
        <dbReference type="SAM" id="MobiDB-lite"/>
    </source>
</evidence>
<dbReference type="Proteomes" id="UP000053097">
    <property type="component" value="Unassembled WGS sequence"/>
</dbReference>
<feature type="compositionally biased region" description="Basic and acidic residues" evidence="1">
    <location>
        <begin position="91"/>
        <end position="106"/>
    </location>
</feature>
<protein>
    <submittedName>
        <fullName evidence="3">NMDA receptor-regulated protein</fullName>
    </submittedName>
</protein>
<dbReference type="GO" id="GO:0042795">
    <property type="term" value="P:snRNA transcription by RNA polymerase II"/>
    <property type="evidence" value="ECO:0007669"/>
    <property type="project" value="TreeGrafter"/>
</dbReference>
<accession>A0A026WFV3</accession>
<dbReference type="PANTHER" id="PTHR14633:SF3">
    <property type="entry name" value="LITTLE ELONGATION COMPLEX SUBUNIT 2"/>
    <property type="match status" value="1"/>
</dbReference>
<feature type="region of interest" description="Disordered" evidence="1">
    <location>
        <begin position="430"/>
        <end position="450"/>
    </location>
</feature>
<dbReference type="OrthoDB" id="6288737at2759"/>
<feature type="region of interest" description="Disordered" evidence="1">
    <location>
        <begin position="71"/>
        <end position="124"/>
    </location>
</feature>
<dbReference type="OMA" id="IQIERHT"/>
<evidence type="ECO:0000259" key="2">
    <source>
        <dbReference type="Pfam" id="PF10505"/>
    </source>
</evidence>
<keyword evidence="3" id="KW-0675">Receptor</keyword>
<dbReference type="EMBL" id="QOIP01000010">
    <property type="protein sequence ID" value="RLU17708.1"/>
    <property type="molecule type" value="Genomic_DNA"/>
</dbReference>
<dbReference type="GO" id="GO:0042796">
    <property type="term" value="P:snRNA transcription by RNA polymerase III"/>
    <property type="evidence" value="ECO:0007669"/>
    <property type="project" value="TreeGrafter"/>
</dbReference>
<reference evidence="4 6" key="2">
    <citation type="journal article" date="2018" name="Genome Res.">
        <title>The genomic architecture and molecular evolution of ant odorant receptors.</title>
        <authorList>
            <person name="McKenzie S.K."/>
            <person name="Kronauer D.J.C."/>
        </authorList>
    </citation>
    <scope>NUCLEOTIDE SEQUENCE [LARGE SCALE GENOMIC DNA]</scope>
    <source>
        <strain evidence="4">Clonal line C1</strain>
    </source>
</reference>
<dbReference type="Pfam" id="PF10505">
    <property type="entry name" value="NARG2_C"/>
    <property type="match status" value="1"/>
</dbReference>
<gene>
    <name evidence="4" type="ORF">DMN91_009945</name>
    <name evidence="3" type="ORF">X777_06612</name>
</gene>
<feature type="region of interest" description="Disordered" evidence="1">
    <location>
        <begin position="723"/>
        <end position="759"/>
    </location>
</feature>
<evidence type="ECO:0000313" key="3">
    <source>
        <dbReference type="EMBL" id="EZA53909.1"/>
    </source>
</evidence>
<dbReference type="AlphaFoldDB" id="A0A026WFV3"/>
<dbReference type="GO" id="GO:0045945">
    <property type="term" value="P:positive regulation of transcription by RNA polymerase III"/>
    <property type="evidence" value="ECO:0007669"/>
    <property type="project" value="TreeGrafter"/>
</dbReference>
<feature type="compositionally biased region" description="Basic and acidic residues" evidence="1">
    <location>
        <begin position="463"/>
        <end position="473"/>
    </location>
</feature>
<feature type="compositionally biased region" description="Basic and acidic residues" evidence="1">
    <location>
        <begin position="114"/>
        <end position="123"/>
    </location>
</feature>
<name>A0A026WFV3_OOCBI</name>
<evidence type="ECO:0000313" key="5">
    <source>
        <dbReference type="Proteomes" id="UP000053097"/>
    </source>
</evidence>
<feature type="domain" description="Little elongation complex subunit 2 C-terminal" evidence="2">
    <location>
        <begin position="514"/>
        <end position="725"/>
    </location>
</feature>
<organism evidence="3 5">
    <name type="scientific">Ooceraea biroi</name>
    <name type="common">Clonal raider ant</name>
    <name type="synonym">Cerapachys biroi</name>
    <dbReference type="NCBI Taxonomy" id="2015173"/>
    <lineage>
        <taxon>Eukaryota</taxon>
        <taxon>Metazoa</taxon>
        <taxon>Ecdysozoa</taxon>
        <taxon>Arthropoda</taxon>
        <taxon>Hexapoda</taxon>
        <taxon>Insecta</taxon>
        <taxon>Pterygota</taxon>
        <taxon>Neoptera</taxon>
        <taxon>Endopterygota</taxon>
        <taxon>Hymenoptera</taxon>
        <taxon>Apocrita</taxon>
        <taxon>Aculeata</taxon>
        <taxon>Formicoidea</taxon>
        <taxon>Formicidae</taxon>
        <taxon>Dorylinae</taxon>
        <taxon>Ooceraea</taxon>
    </lineage>
</organism>
<dbReference type="Proteomes" id="UP000279307">
    <property type="component" value="Chromosome 10"/>
</dbReference>
<dbReference type="GO" id="GO:0008023">
    <property type="term" value="C:transcription elongation factor complex"/>
    <property type="evidence" value="ECO:0007669"/>
    <property type="project" value="InterPro"/>
</dbReference>
<dbReference type="PANTHER" id="PTHR14633">
    <property type="entry name" value="LITTLE ELONGATION COMPLEX SUBUNIT 2"/>
    <property type="match status" value="1"/>
</dbReference>
<keyword evidence="5" id="KW-1185">Reference proteome</keyword>
<feature type="compositionally biased region" description="Basic and acidic residues" evidence="1">
    <location>
        <begin position="71"/>
        <end position="82"/>
    </location>
</feature>
<reference evidence="3 5" key="1">
    <citation type="journal article" date="2014" name="Curr. Biol.">
        <title>The genome of the clonal raider ant Cerapachys biroi.</title>
        <authorList>
            <person name="Oxley P.R."/>
            <person name="Ji L."/>
            <person name="Fetter-Pruneda I."/>
            <person name="McKenzie S.K."/>
            <person name="Li C."/>
            <person name="Hu H."/>
            <person name="Zhang G."/>
            <person name="Kronauer D.J."/>
        </authorList>
    </citation>
    <scope>NUCLEOTIDE SEQUENCE [LARGE SCALE GENOMIC DNA]</scope>
</reference>
<sequence length="759" mass="87850">MDRFKKIDWIPPLEDMIDTVFVRDERMKRESAMYRIMTGNFTDPFEGIEEEYEKVDIELIKRLGGVEREEQVRRELGAESSDKSSSSAENVIKEHPPKEDLPEKGPAKKTGNPSKEDPLKDEGQMPYIPGIRKLPFYFPRRSHLDKNQQAMCLRVLLRFSSNKKQITEAEKIELQKYMSLQSTISEEQTEFLDFAKNKWDATAQLFIKYPDFISCKWNRKMCRLQKLPKYYAECTTIPFSMTKDVKLEFVRCLQQESLSEIKLPQFHTREVLSVTTAMLHDRFIPSRYWMPDKKVYSVLPSEDTYCESLAIKANADLVISSSGLKCLLNNVDSTQSNSWLIPVVIKSHNGKNVIYVDKKLPPTIATVPQKNTWVYKYILRYCFAKARDQSKRAEQDKLNKSHSVRSSDSDCAHGFDEDFRIMKELLQKKKSNRSDKISPAQKESKCSDSFNDDLEIAGEDESEKAAVDSHNDDNDSTTGCLVIDESVERMSLSSAENESSYTDDDITDPEMGKGRNVSYRLFTIKAQSQDYHERRDTKQYRILVRSKLDGFVTLPDGRSSPLMLSPKMEHQLGFGAEAISLKEGLHEWASLTFRPEASLARVRIEADSGEVIQIERHTTTSLNNEIRRLHNVRTEDSLKILYNVIEKLSVLTPGRYIVRHIPRHGPFAYVYKKTDELKKKTLNLDMIYESKQFENSHITPWPPIDRILTTPWMRHSKKMPAMFNPYYPKSTEKSPQSKQATRREPQKKGKSMPLLHNYA</sequence>
<feature type="region of interest" description="Disordered" evidence="1">
    <location>
        <begin position="492"/>
        <end position="512"/>
    </location>
</feature>
<proteinExistence type="predicted"/>
<dbReference type="InterPro" id="IPR019535">
    <property type="entry name" value="ICE2_C"/>
</dbReference>
<evidence type="ECO:0000313" key="6">
    <source>
        <dbReference type="Proteomes" id="UP000279307"/>
    </source>
</evidence>
<evidence type="ECO:0000313" key="4">
    <source>
        <dbReference type="EMBL" id="RLU17708.1"/>
    </source>
</evidence>
<reference evidence="4" key="3">
    <citation type="submission" date="2018-07" db="EMBL/GenBank/DDBJ databases">
        <authorList>
            <person name="Mckenzie S.K."/>
            <person name="Kronauer D.J.C."/>
        </authorList>
    </citation>
    <scope>NUCLEOTIDE SEQUENCE</scope>
    <source>
        <strain evidence="4">Clonal line C1</strain>
    </source>
</reference>
<feature type="region of interest" description="Disordered" evidence="1">
    <location>
        <begin position="460"/>
        <end position="479"/>
    </location>
</feature>
<feature type="compositionally biased region" description="Basic and acidic residues" evidence="1">
    <location>
        <begin position="430"/>
        <end position="446"/>
    </location>
</feature>